<dbReference type="Gene3D" id="3.10.20.580">
    <property type="match status" value="1"/>
</dbReference>
<dbReference type="InterPro" id="IPR036866">
    <property type="entry name" value="RibonucZ/Hydroxyglut_hydro"/>
</dbReference>
<feature type="domain" description="Ribonuclease J C-terminal" evidence="2">
    <location>
        <begin position="128"/>
        <end position="172"/>
    </location>
</feature>
<dbReference type="InterPro" id="IPR011108">
    <property type="entry name" value="RMMBL"/>
</dbReference>
<protein>
    <submittedName>
        <fullName evidence="3">17637_t:CDS:1</fullName>
    </submittedName>
</protein>
<dbReference type="Gene3D" id="3.60.15.10">
    <property type="entry name" value="Ribonuclease Z/Hydroxyacylglutathione hydrolase-like"/>
    <property type="match status" value="1"/>
</dbReference>
<dbReference type="PANTHER" id="PTHR43694:SF1">
    <property type="entry name" value="RIBONUCLEASE J"/>
    <property type="match status" value="1"/>
</dbReference>
<dbReference type="EMBL" id="CAJVQB010000148">
    <property type="protein sequence ID" value="CAG8470629.1"/>
    <property type="molecule type" value="Genomic_DNA"/>
</dbReference>
<accession>A0ABM8VXF7</accession>
<dbReference type="Pfam" id="PF17770">
    <property type="entry name" value="RNase_J_C"/>
    <property type="match status" value="1"/>
</dbReference>
<gene>
    <name evidence="3" type="ORF">GMARGA_LOCUS758</name>
</gene>
<evidence type="ECO:0000313" key="3">
    <source>
        <dbReference type="EMBL" id="CAG8470629.1"/>
    </source>
</evidence>
<sequence length="173" mass="19664">MDNRLNVEIVSNKLFALGAQIYENSKEDILHASGHACQEDLKLMLKLVNPAYLMPIHGDFRMLKNHGYLAQELGIEAQNIFVCANGEVVEAQGKNFFLSGEKIAISPHYIFDKKLVQTEELNSNLSLREKMARGGVVLIVVFWSQSEEKVLELPYIFTYGFINMEKNRNLINS</sequence>
<organism evidence="3 4">
    <name type="scientific">Gigaspora margarita</name>
    <dbReference type="NCBI Taxonomy" id="4874"/>
    <lineage>
        <taxon>Eukaryota</taxon>
        <taxon>Fungi</taxon>
        <taxon>Fungi incertae sedis</taxon>
        <taxon>Mucoromycota</taxon>
        <taxon>Glomeromycotina</taxon>
        <taxon>Glomeromycetes</taxon>
        <taxon>Diversisporales</taxon>
        <taxon>Gigasporaceae</taxon>
        <taxon>Gigaspora</taxon>
    </lineage>
</organism>
<keyword evidence="4" id="KW-1185">Reference proteome</keyword>
<evidence type="ECO:0000313" key="4">
    <source>
        <dbReference type="Proteomes" id="UP000789901"/>
    </source>
</evidence>
<dbReference type="InterPro" id="IPR041636">
    <property type="entry name" value="RNase_J_C"/>
</dbReference>
<dbReference type="SUPFAM" id="SSF56281">
    <property type="entry name" value="Metallo-hydrolase/oxidoreductase"/>
    <property type="match status" value="1"/>
</dbReference>
<comment type="caution">
    <text evidence="3">The sequence shown here is derived from an EMBL/GenBank/DDBJ whole genome shotgun (WGS) entry which is preliminary data.</text>
</comment>
<evidence type="ECO:0000259" key="1">
    <source>
        <dbReference type="Pfam" id="PF07521"/>
    </source>
</evidence>
<evidence type="ECO:0000259" key="2">
    <source>
        <dbReference type="Pfam" id="PF17770"/>
    </source>
</evidence>
<proteinExistence type="predicted"/>
<reference evidence="3 4" key="1">
    <citation type="submission" date="2021-06" db="EMBL/GenBank/DDBJ databases">
        <authorList>
            <person name="Kallberg Y."/>
            <person name="Tangrot J."/>
            <person name="Rosling A."/>
        </authorList>
    </citation>
    <scope>NUCLEOTIDE SEQUENCE [LARGE SCALE GENOMIC DNA]</scope>
    <source>
        <strain evidence="3 4">120-4 pot B 10/14</strain>
    </source>
</reference>
<dbReference type="PROSITE" id="PS01292">
    <property type="entry name" value="UPF0036"/>
    <property type="match status" value="1"/>
</dbReference>
<feature type="domain" description="Zn-dependent metallo-hydrolase RNA specificity" evidence="1">
    <location>
        <begin position="27"/>
        <end position="77"/>
    </location>
</feature>
<dbReference type="Proteomes" id="UP000789901">
    <property type="component" value="Unassembled WGS sequence"/>
</dbReference>
<name>A0ABM8VXF7_GIGMA</name>
<dbReference type="InterPro" id="IPR001587">
    <property type="entry name" value="RNase_J_CS"/>
</dbReference>
<dbReference type="PANTHER" id="PTHR43694">
    <property type="entry name" value="RIBONUCLEASE J"/>
    <property type="match status" value="1"/>
</dbReference>
<dbReference type="Pfam" id="PF07521">
    <property type="entry name" value="RMMBL"/>
    <property type="match status" value="1"/>
</dbReference>